<comment type="caution">
    <text evidence="1">The sequence shown here is derived from an EMBL/GenBank/DDBJ whole genome shotgun (WGS) entry which is preliminary data.</text>
</comment>
<evidence type="ECO:0000313" key="1">
    <source>
        <dbReference type="EMBL" id="MPM56298.1"/>
    </source>
</evidence>
<dbReference type="AlphaFoldDB" id="A0A645AU60"/>
<protein>
    <submittedName>
        <fullName evidence="1">Uncharacterized protein</fullName>
    </submittedName>
</protein>
<reference evidence="1" key="1">
    <citation type="submission" date="2019-08" db="EMBL/GenBank/DDBJ databases">
        <authorList>
            <person name="Kucharzyk K."/>
            <person name="Murdoch R.W."/>
            <person name="Higgins S."/>
            <person name="Loffler F."/>
        </authorList>
    </citation>
    <scope>NUCLEOTIDE SEQUENCE</scope>
</reference>
<dbReference type="EMBL" id="VSSQ01015688">
    <property type="protein sequence ID" value="MPM56298.1"/>
    <property type="molecule type" value="Genomic_DNA"/>
</dbReference>
<accession>A0A645AU60</accession>
<gene>
    <name evidence="1" type="ORF">SDC9_103100</name>
</gene>
<name>A0A645AU60_9ZZZZ</name>
<proteinExistence type="predicted"/>
<sequence>MADFRIAGTVDQARGSVIGIRLRIAPITITGYVVELAAHHHVAGRSPLGGQLGPAILKADAAVGDVVVALTDRRVLHAIDQRRAKVAHRLLQPLRVRQLKAQILRHVPAQSARYRAVAGVATVHPSVGLVTTDVQAIRPLLVDCAATAKGQRPLAAGAKRGLQLIGDLAARGLLGDHIDHATNRSVAVDHRSRSAQYLDAVDGPGIKGKAHPYAAILARSVIQAHHG</sequence>
<organism evidence="1">
    <name type="scientific">bioreactor metagenome</name>
    <dbReference type="NCBI Taxonomy" id="1076179"/>
    <lineage>
        <taxon>unclassified sequences</taxon>
        <taxon>metagenomes</taxon>
        <taxon>ecological metagenomes</taxon>
    </lineage>
</organism>